<keyword evidence="2" id="KW-0106">Calcium</keyword>
<evidence type="ECO:0000256" key="5">
    <source>
        <dbReference type="SAM" id="Phobius"/>
    </source>
</evidence>
<reference evidence="8" key="1">
    <citation type="journal article" date="2023" name="PLoS Negl. Trop. Dis.">
        <title>A genome sequence for Biomphalaria pfeifferi, the major vector snail for the human-infecting parasite Schistosoma mansoni.</title>
        <authorList>
            <person name="Bu L."/>
            <person name="Lu L."/>
            <person name="Laidemitt M.R."/>
            <person name="Zhang S.M."/>
            <person name="Mutuku M."/>
            <person name="Mkoji G."/>
            <person name="Steinauer M."/>
            <person name="Loker E.S."/>
        </authorList>
    </citation>
    <scope>NUCLEOTIDE SEQUENCE</scope>
    <source>
        <strain evidence="8">KasaAsao</strain>
    </source>
</reference>
<evidence type="ECO:0000256" key="4">
    <source>
        <dbReference type="SAM" id="MobiDB-lite"/>
    </source>
</evidence>
<dbReference type="Pfam" id="PF22633">
    <property type="entry name" value="F5_F8_type_C_2"/>
    <property type="match status" value="1"/>
</dbReference>
<proteinExistence type="predicted"/>
<dbReference type="InterPro" id="IPR008979">
    <property type="entry name" value="Galactose-bd-like_sf"/>
</dbReference>
<keyword evidence="3" id="KW-1015">Disulfide bond</keyword>
<evidence type="ECO:0000256" key="2">
    <source>
        <dbReference type="ARBA" id="ARBA00022837"/>
    </source>
</evidence>
<dbReference type="InterPro" id="IPR006585">
    <property type="entry name" value="FTP1"/>
</dbReference>
<feature type="region of interest" description="Disordered" evidence="4">
    <location>
        <begin position="538"/>
        <end position="592"/>
    </location>
</feature>
<feature type="chain" id="PRO_5041963482" evidence="6">
    <location>
        <begin position="23"/>
        <end position="592"/>
    </location>
</feature>
<protein>
    <submittedName>
        <fullName evidence="8">Fucolectin-1</fullName>
    </submittedName>
</protein>
<keyword evidence="5" id="KW-1133">Transmembrane helix</keyword>
<dbReference type="InterPro" id="IPR052108">
    <property type="entry name" value="MEGF/SIB"/>
</dbReference>
<dbReference type="Gene3D" id="2.170.300.10">
    <property type="entry name" value="Tie2 ligand-binding domain superfamily"/>
    <property type="match status" value="2"/>
</dbReference>
<keyword evidence="5" id="KW-0812">Transmembrane</keyword>
<keyword evidence="1" id="KW-0479">Metal-binding</keyword>
<evidence type="ECO:0000313" key="9">
    <source>
        <dbReference type="Proteomes" id="UP001233172"/>
    </source>
</evidence>
<dbReference type="Gene3D" id="2.60.120.260">
    <property type="entry name" value="Galactose-binding domain-like"/>
    <property type="match status" value="1"/>
</dbReference>
<dbReference type="AlphaFoldDB" id="A0AAD8C3G4"/>
<dbReference type="SUPFAM" id="SSF49785">
    <property type="entry name" value="Galactose-binding domain-like"/>
    <property type="match status" value="1"/>
</dbReference>
<dbReference type="PANTHER" id="PTHR24035:SF109">
    <property type="entry name" value="PROTEIN DRAPER"/>
    <property type="match status" value="1"/>
</dbReference>
<gene>
    <name evidence="8" type="ORF">Bpfe_005591</name>
</gene>
<evidence type="ECO:0000256" key="6">
    <source>
        <dbReference type="SAM" id="SignalP"/>
    </source>
</evidence>
<keyword evidence="6" id="KW-0732">Signal</keyword>
<name>A0AAD8C3G4_BIOPF</name>
<feature type="transmembrane region" description="Helical" evidence="5">
    <location>
        <begin position="491"/>
        <end position="513"/>
    </location>
</feature>
<sequence>MGLLFKLILCFTVLTCASSVLAQCPVGWFGSKCQYMCHCESDAHCDSYGQCPTKCIAGWFGQGCQYEDLTTIDGALISTSAVSSSTSWLTDQDVTTCNEDPSLNSITVQWDRPYPFTWLRLQAKTSTAIGQFEFLFTTNGNKSYNCINQLLAIVDTTTVDYRCDINDTVTRLIITGSSLYSVCSLYISGGRNVALKQTAQQSGTYVFANISYSASLAVDGDANPYFHNNTCSHTTDILQESVPPVSWTLTLDTPRVINRIKIYNRADCCSYRLSNFSLETMDINNHTVWSYVGPVNASLVYELNTMQQEPVKTIRIIATKIEVNPILPMVTLCEVFLFGDCEPGTWGLGCTSPCPTECRDFCQQESGKCFKCLGYVDPPRCTTACLPNTWGINCQSNCSSSCQNTSCDKLTGVCDKGCNGYSNPPACTVECASGKWGHNCSYECNSSCIRQTCERVTGLCQSTSENTATTASLATTVVPDPCNCPSLGPGIGIGIAIGVVSIVLVDVAIYFIFIKRRQPPATANDPVDKTQGTQLQQYDSLKENTQYKPHYETVDPIDIDKTSVTQGSTSMNSSPYENEIAPYESYSPKHKK</sequence>
<comment type="caution">
    <text evidence="8">The sequence shown here is derived from an EMBL/GenBank/DDBJ whole genome shotgun (WGS) entry which is preliminary data.</text>
</comment>
<feature type="compositionally biased region" description="Basic and acidic residues" evidence="4">
    <location>
        <begin position="549"/>
        <end position="561"/>
    </location>
</feature>
<keyword evidence="5" id="KW-0472">Membrane</keyword>
<evidence type="ECO:0000256" key="1">
    <source>
        <dbReference type="ARBA" id="ARBA00022723"/>
    </source>
</evidence>
<feature type="signal peptide" evidence="6">
    <location>
        <begin position="1"/>
        <end position="22"/>
    </location>
</feature>
<feature type="compositionally biased region" description="Polar residues" evidence="4">
    <location>
        <begin position="538"/>
        <end position="547"/>
    </location>
</feature>
<evidence type="ECO:0000256" key="3">
    <source>
        <dbReference type="ARBA" id="ARBA00023157"/>
    </source>
</evidence>
<evidence type="ECO:0000313" key="8">
    <source>
        <dbReference type="EMBL" id="KAK0065033.1"/>
    </source>
</evidence>
<accession>A0AAD8C3G4</accession>
<evidence type="ECO:0000259" key="7">
    <source>
        <dbReference type="SMART" id="SM00607"/>
    </source>
</evidence>
<organism evidence="8 9">
    <name type="scientific">Biomphalaria pfeifferi</name>
    <name type="common">Bloodfluke planorb</name>
    <name type="synonym">Freshwater snail</name>
    <dbReference type="NCBI Taxonomy" id="112525"/>
    <lineage>
        <taxon>Eukaryota</taxon>
        <taxon>Metazoa</taxon>
        <taxon>Spiralia</taxon>
        <taxon>Lophotrochozoa</taxon>
        <taxon>Mollusca</taxon>
        <taxon>Gastropoda</taxon>
        <taxon>Heterobranchia</taxon>
        <taxon>Euthyneura</taxon>
        <taxon>Panpulmonata</taxon>
        <taxon>Hygrophila</taxon>
        <taxon>Lymnaeoidea</taxon>
        <taxon>Planorbidae</taxon>
        <taxon>Biomphalaria</taxon>
    </lineage>
</organism>
<keyword evidence="9" id="KW-1185">Reference proteome</keyword>
<dbReference type="Proteomes" id="UP001233172">
    <property type="component" value="Unassembled WGS sequence"/>
</dbReference>
<dbReference type="GO" id="GO:0046872">
    <property type="term" value="F:metal ion binding"/>
    <property type="evidence" value="ECO:0007669"/>
    <property type="project" value="UniProtKB-KW"/>
</dbReference>
<feature type="compositionally biased region" description="Polar residues" evidence="4">
    <location>
        <begin position="562"/>
        <end position="576"/>
    </location>
</feature>
<feature type="domain" description="Fucolectin tachylectin-4 pentraxin-1" evidence="7">
    <location>
        <begin position="190"/>
        <end position="342"/>
    </location>
</feature>
<dbReference type="PANTHER" id="PTHR24035">
    <property type="entry name" value="MULTIPLE EPIDERMAL GROWTH FACTOR-LIKE DOMAINS PROTEIN"/>
    <property type="match status" value="1"/>
</dbReference>
<reference evidence="8" key="2">
    <citation type="submission" date="2023-04" db="EMBL/GenBank/DDBJ databases">
        <authorList>
            <person name="Bu L."/>
            <person name="Lu L."/>
            <person name="Laidemitt M.R."/>
            <person name="Zhang S.M."/>
            <person name="Mutuku M."/>
            <person name="Mkoji G."/>
            <person name="Steinauer M."/>
            <person name="Loker E.S."/>
        </authorList>
    </citation>
    <scope>NUCLEOTIDE SEQUENCE</scope>
    <source>
        <strain evidence="8">KasaAsao</strain>
        <tissue evidence="8">Whole Snail</tissue>
    </source>
</reference>
<dbReference type="SMART" id="SM00607">
    <property type="entry name" value="FTP"/>
    <property type="match status" value="1"/>
</dbReference>
<dbReference type="EMBL" id="JASAOG010000015">
    <property type="protein sequence ID" value="KAK0065033.1"/>
    <property type="molecule type" value="Genomic_DNA"/>
</dbReference>